<reference evidence="1" key="2">
    <citation type="journal article" date="2015" name="Fish Shellfish Immunol.">
        <title>Early steps in the European eel (Anguilla anguilla)-Vibrio vulnificus interaction in the gills: Role of the RtxA13 toxin.</title>
        <authorList>
            <person name="Callol A."/>
            <person name="Pajuelo D."/>
            <person name="Ebbesson L."/>
            <person name="Teles M."/>
            <person name="MacKenzie S."/>
            <person name="Amaro C."/>
        </authorList>
    </citation>
    <scope>NUCLEOTIDE SEQUENCE</scope>
</reference>
<name>A0A0E9X7Y5_ANGAN</name>
<sequence>MLLFFTFLSSPPSFFVPPPAPTFFSFLFCYSCSQTPAFIFMYLHCVLSNLFWHYNCTIVNSKHIIVL</sequence>
<accession>A0A0E9X7Y5</accession>
<proteinExistence type="predicted"/>
<reference evidence="1" key="1">
    <citation type="submission" date="2014-11" db="EMBL/GenBank/DDBJ databases">
        <authorList>
            <person name="Amaro Gonzalez C."/>
        </authorList>
    </citation>
    <scope>NUCLEOTIDE SEQUENCE</scope>
</reference>
<evidence type="ECO:0000313" key="1">
    <source>
        <dbReference type="EMBL" id="JAH98837.1"/>
    </source>
</evidence>
<dbReference type="EMBL" id="GBXM01009740">
    <property type="protein sequence ID" value="JAH98837.1"/>
    <property type="molecule type" value="Transcribed_RNA"/>
</dbReference>
<dbReference type="AlphaFoldDB" id="A0A0E9X7Y5"/>
<protein>
    <submittedName>
        <fullName evidence="1">Uncharacterized protein</fullName>
    </submittedName>
</protein>
<organism evidence="1">
    <name type="scientific">Anguilla anguilla</name>
    <name type="common">European freshwater eel</name>
    <name type="synonym">Muraena anguilla</name>
    <dbReference type="NCBI Taxonomy" id="7936"/>
    <lineage>
        <taxon>Eukaryota</taxon>
        <taxon>Metazoa</taxon>
        <taxon>Chordata</taxon>
        <taxon>Craniata</taxon>
        <taxon>Vertebrata</taxon>
        <taxon>Euteleostomi</taxon>
        <taxon>Actinopterygii</taxon>
        <taxon>Neopterygii</taxon>
        <taxon>Teleostei</taxon>
        <taxon>Anguilliformes</taxon>
        <taxon>Anguillidae</taxon>
        <taxon>Anguilla</taxon>
    </lineage>
</organism>